<dbReference type="CDD" id="cd06558">
    <property type="entry name" value="crotonase-like"/>
    <property type="match status" value="1"/>
</dbReference>
<dbReference type="OrthoDB" id="9777711at2"/>
<gene>
    <name evidence="3" type="ORF">E6O51_14195</name>
</gene>
<evidence type="ECO:0000256" key="2">
    <source>
        <dbReference type="RuleBase" id="RU003707"/>
    </source>
</evidence>
<protein>
    <submittedName>
        <fullName evidence="3">Enoyl-CoA hydratase</fullName>
    </submittedName>
</protein>
<evidence type="ECO:0000313" key="3">
    <source>
        <dbReference type="EMBL" id="THF60409.1"/>
    </source>
</evidence>
<dbReference type="InterPro" id="IPR001753">
    <property type="entry name" value="Enoyl-CoA_hydra/iso"/>
</dbReference>
<dbReference type="Pfam" id="PF00378">
    <property type="entry name" value="ECH_1"/>
    <property type="match status" value="1"/>
</dbReference>
<reference evidence="3 4" key="1">
    <citation type="submission" date="2019-04" db="EMBL/GenBank/DDBJ databases">
        <title>Azoarcus rhizosphaerae sp. nov. isolated from rhizosphere of Ficus religiosa.</title>
        <authorList>
            <person name="Lin S.-Y."/>
            <person name="Hameed A."/>
            <person name="Hsu Y.-H."/>
            <person name="Young C.-C."/>
        </authorList>
    </citation>
    <scope>NUCLEOTIDE SEQUENCE [LARGE SCALE GENOMIC DNA]</scope>
    <source>
        <strain evidence="3 4">CC-YHH848</strain>
    </source>
</reference>
<dbReference type="EMBL" id="SSOD01000011">
    <property type="protein sequence ID" value="THF60409.1"/>
    <property type="molecule type" value="Genomic_DNA"/>
</dbReference>
<sequence>MNNAPLIFRREGDIAHIRFNRPNSLNAIDSAMAAVFLDTCQRLAAAPDIRVVTISGEGRAFMAGGDIAQFRDDPASIPDTLIGPMHEALQILTTLQAPVVASLQGAVAGAGMSLALACDLAIAADNTRFNFAYVNLGTSCDLGASWHLPRIVGLRRALEIALLSDPIDATEALRLGLVNRVVPESSLQQETQAIAARLAGAAPTAVGTLKRLFRTSGSRDFASQLAAEQEGFAACAATPEFSAAVAAFLGKRRVPSGR</sequence>
<dbReference type="PROSITE" id="PS00166">
    <property type="entry name" value="ENOYL_COA_HYDRATASE"/>
    <property type="match status" value="1"/>
</dbReference>
<name>A0A4S4ALP2_9RHOO</name>
<dbReference type="AlphaFoldDB" id="A0A4S4ALP2"/>
<comment type="caution">
    <text evidence="3">The sequence shown here is derived from an EMBL/GenBank/DDBJ whole genome shotgun (WGS) entry which is preliminary data.</text>
</comment>
<accession>A0A4S4ALP2</accession>
<dbReference type="Gene3D" id="3.90.226.10">
    <property type="entry name" value="2-enoyl-CoA Hydratase, Chain A, domain 1"/>
    <property type="match status" value="1"/>
</dbReference>
<organism evidence="3 4">
    <name type="scientific">Pseudothauera rhizosphaerae</name>
    <dbReference type="NCBI Taxonomy" id="2565932"/>
    <lineage>
        <taxon>Bacteria</taxon>
        <taxon>Pseudomonadati</taxon>
        <taxon>Pseudomonadota</taxon>
        <taxon>Betaproteobacteria</taxon>
        <taxon>Rhodocyclales</taxon>
        <taxon>Zoogloeaceae</taxon>
        <taxon>Pseudothauera</taxon>
    </lineage>
</organism>
<dbReference type="Proteomes" id="UP000307956">
    <property type="component" value="Unassembled WGS sequence"/>
</dbReference>
<evidence type="ECO:0000313" key="4">
    <source>
        <dbReference type="Proteomes" id="UP000307956"/>
    </source>
</evidence>
<dbReference type="InterPro" id="IPR029045">
    <property type="entry name" value="ClpP/crotonase-like_dom_sf"/>
</dbReference>
<comment type="similarity">
    <text evidence="1 2">Belongs to the enoyl-CoA hydratase/isomerase family.</text>
</comment>
<dbReference type="SUPFAM" id="SSF52096">
    <property type="entry name" value="ClpP/crotonase"/>
    <property type="match status" value="1"/>
</dbReference>
<keyword evidence="4" id="KW-1185">Reference proteome</keyword>
<dbReference type="PANTHER" id="PTHR43802:SF1">
    <property type="entry name" value="IP11341P-RELATED"/>
    <property type="match status" value="1"/>
</dbReference>
<dbReference type="PANTHER" id="PTHR43802">
    <property type="entry name" value="ENOYL-COA HYDRATASE"/>
    <property type="match status" value="1"/>
</dbReference>
<proteinExistence type="inferred from homology"/>
<evidence type="ECO:0000256" key="1">
    <source>
        <dbReference type="ARBA" id="ARBA00005254"/>
    </source>
</evidence>
<dbReference type="InterPro" id="IPR018376">
    <property type="entry name" value="Enoyl-CoA_hyd/isom_CS"/>
</dbReference>
<dbReference type="GO" id="GO:0003824">
    <property type="term" value="F:catalytic activity"/>
    <property type="evidence" value="ECO:0007669"/>
    <property type="project" value="InterPro"/>
</dbReference>